<evidence type="ECO:0000313" key="2">
    <source>
        <dbReference type="EMBL" id="CAL4092759.1"/>
    </source>
</evidence>
<feature type="domain" description="DUF7921" evidence="1">
    <location>
        <begin position="33"/>
        <end position="72"/>
    </location>
</feature>
<accession>A0AAV2QQG3</accession>
<organism evidence="2 3">
    <name type="scientific">Meganyctiphanes norvegica</name>
    <name type="common">Northern krill</name>
    <name type="synonym">Thysanopoda norvegica</name>
    <dbReference type="NCBI Taxonomy" id="48144"/>
    <lineage>
        <taxon>Eukaryota</taxon>
        <taxon>Metazoa</taxon>
        <taxon>Ecdysozoa</taxon>
        <taxon>Arthropoda</taxon>
        <taxon>Crustacea</taxon>
        <taxon>Multicrustacea</taxon>
        <taxon>Malacostraca</taxon>
        <taxon>Eumalacostraca</taxon>
        <taxon>Eucarida</taxon>
        <taxon>Euphausiacea</taxon>
        <taxon>Euphausiidae</taxon>
        <taxon>Meganyctiphanes</taxon>
    </lineage>
</organism>
<dbReference type="Pfam" id="PF25537">
    <property type="entry name" value="DUF7921"/>
    <property type="match status" value="1"/>
</dbReference>
<keyword evidence="3" id="KW-1185">Reference proteome</keyword>
<proteinExistence type="predicted"/>
<gene>
    <name evidence="2" type="ORF">MNOR_LOCUS14651</name>
</gene>
<dbReference type="AlphaFoldDB" id="A0AAV2QQG3"/>
<feature type="non-terminal residue" evidence="2">
    <location>
        <position position="1"/>
    </location>
</feature>
<evidence type="ECO:0000259" key="1">
    <source>
        <dbReference type="Pfam" id="PF25537"/>
    </source>
</evidence>
<name>A0AAV2QQG3_MEGNR</name>
<evidence type="ECO:0000313" key="3">
    <source>
        <dbReference type="Proteomes" id="UP001497623"/>
    </source>
</evidence>
<protein>
    <recommendedName>
        <fullName evidence="1">DUF7921 domain-containing protein</fullName>
    </recommendedName>
</protein>
<dbReference type="EMBL" id="CAXKWB010008853">
    <property type="protein sequence ID" value="CAL4092759.1"/>
    <property type="molecule type" value="Genomic_DNA"/>
</dbReference>
<sequence>FYNESDCTSTFCHCREARNKFGALEADCTTLDCIPKTPCNGTTALFPHAAPAYLAGRGQCRCYSGTFICQRPDKNEDFSLGPGVYLFIGYSNKEVNVLRDHTSRTVLEALKEMEAMLRHHYRFNCTLHNKFNKGDNLISQASLIVENQDEYMPSSVRQKREKEECAGPLNMLVAKINDRDPEILSDVYLSMFITAEVQAYLPEAQTSSSSPPSGIFRAPAIIINALATALVLLTHHRT</sequence>
<comment type="caution">
    <text evidence="2">The sequence shown here is derived from an EMBL/GenBank/DDBJ whole genome shotgun (WGS) entry which is preliminary data.</text>
</comment>
<dbReference type="Proteomes" id="UP001497623">
    <property type="component" value="Unassembled WGS sequence"/>
</dbReference>
<reference evidence="2 3" key="1">
    <citation type="submission" date="2024-05" db="EMBL/GenBank/DDBJ databases">
        <authorList>
            <person name="Wallberg A."/>
        </authorList>
    </citation>
    <scope>NUCLEOTIDE SEQUENCE [LARGE SCALE GENOMIC DNA]</scope>
</reference>
<dbReference type="InterPro" id="IPR057681">
    <property type="entry name" value="DUF7921"/>
</dbReference>